<dbReference type="InterPro" id="IPR017560">
    <property type="entry name" value="Cyt_c_biogenesis_CcmI"/>
</dbReference>
<dbReference type="NCBIfam" id="TIGR03142">
    <property type="entry name" value="cytochro_ccmI"/>
    <property type="match status" value="1"/>
</dbReference>
<evidence type="ECO:0000313" key="8">
    <source>
        <dbReference type="Proteomes" id="UP000182840"/>
    </source>
</evidence>
<keyword evidence="4" id="KW-0802">TPR repeat</keyword>
<protein>
    <submittedName>
        <fullName evidence="7">C-type cytochrome biogenesis protein CcmI</fullName>
    </submittedName>
</protein>
<dbReference type="SUPFAM" id="SSF48452">
    <property type="entry name" value="TPR-like"/>
    <property type="match status" value="1"/>
</dbReference>
<proteinExistence type="predicted"/>
<dbReference type="GO" id="GO:0005886">
    <property type="term" value="C:plasma membrane"/>
    <property type="evidence" value="ECO:0007669"/>
    <property type="project" value="TreeGrafter"/>
</dbReference>
<dbReference type="STRING" id="1670800.BSQ44_09215"/>
<evidence type="ECO:0000256" key="2">
    <source>
        <dbReference type="ARBA" id="ARBA00022737"/>
    </source>
</evidence>
<dbReference type="EMBL" id="CP018171">
    <property type="protein sequence ID" value="APH71531.1"/>
    <property type="molecule type" value="Genomic_DNA"/>
</dbReference>
<dbReference type="PANTHER" id="PTHR47870:SF4">
    <property type="entry name" value="CYTOCHROME C-TYPE BIOGENESIS PROTEIN CYCH"/>
    <property type="match status" value="1"/>
</dbReference>
<feature type="domain" description="Cytochrome c-type biogenesis protein H TPR" evidence="6">
    <location>
        <begin position="136"/>
        <end position="262"/>
    </location>
</feature>
<dbReference type="KEGG" id="meso:BSQ44_09215"/>
<dbReference type="InterPro" id="IPR011990">
    <property type="entry name" value="TPR-like_helical_dom_sf"/>
</dbReference>
<comment type="subcellular location">
    <subcellularLocation>
        <location evidence="1">Cell envelope</location>
    </subcellularLocation>
</comment>
<dbReference type="Pfam" id="PF23914">
    <property type="entry name" value="TPR_CcmH_CycH"/>
    <property type="match status" value="1"/>
</dbReference>
<keyword evidence="2" id="KW-0677">Repeat</keyword>
<dbReference type="OrthoDB" id="9815847at2"/>
<dbReference type="GO" id="GO:0030313">
    <property type="term" value="C:cell envelope"/>
    <property type="evidence" value="ECO:0007669"/>
    <property type="project" value="UniProtKB-SubCell"/>
</dbReference>
<dbReference type="PANTHER" id="PTHR47870">
    <property type="entry name" value="CYTOCHROME C-TYPE BIOGENESIS PROTEIN CCMH"/>
    <property type="match status" value="1"/>
</dbReference>
<dbReference type="RefSeq" id="WP_072603291.1">
    <property type="nucleotide sequence ID" value="NZ_CP018171.1"/>
</dbReference>
<evidence type="ECO:0000256" key="3">
    <source>
        <dbReference type="ARBA" id="ARBA00022748"/>
    </source>
</evidence>
<keyword evidence="8" id="KW-1185">Reference proteome</keyword>
<name>A0A1L3SQ93_9HYPH</name>
<dbReference type="Gene3D" id="1.25.40.10">
    <property type="entry name" value="Tetratricopeptide repeat domain"/>
    <property type="match status" value="2"/>
</dbReference>
<dbReference type="InterPro" id="IPR056413">
    <property type="entry name" value="TPR_CcmH_CycH"/>
</dbReference>
<sequence>MVFWIVLGLLTVIASLAVILPLAGRREEAAPGSVHDIEVYRDQLAEVERDAERGLIGRHEAEQARAEIGRRILKLDSTEKSEGGKRRGETAVARGLAMAGVLAVPLVSWGVYSSIGSPELPGQPLAERLAKNPGESSIDELVARAEAHLRANPQDGRGWDVLAPIYARLERPTEAATAYRNAIRLIGPTAARETGLGEALMMSAGGVVRADAVDAFRRALEIDPQDPKARFYLATAMAQEGRMSEAADALRAMLADLPQNAPWREVVEQSIARAEEEASRRGTAPPGPTREDFEAAGEMSADDRSAMIEIMVAQLDERLRENPDDREGWQRLVRSYMVLGKADEARDALTRGVAALGEDSAAARELVAFAAEQGVRGVEER</sequence>
<organism evidence="7 8">
    <name type="scientific">Aquibium oceanicum</name>
    <dbReference type="NCBI Taxonomy" id="1670800"/>
    <lineage>
        <taxon>Bacteria</taxon>
        <taxon>Pseudomonadati</taxon>
        <taxon>Pseudomonadota</taxon>
        <taxon>Alphaproteobacteria</taxon>
        <taxon>Hyphomicrobiales</taxon>
        <taxon>Phyllobacteriaceae</taxon>
        <taxon>Aquibium</taxon>
    </lineage>
</organism>
<evidence type="ECO:0000256" key="4">
    <source>
        <dbReference type="ARBA" id="ARBA00022803"/>
    </source>
</evidence>
<evidence type="ECO:0000256" key="1">
    <source>
        <dbReference type="ARBA" id="ARBA00004196"/>
    </source>
</evidence>
<dbReference type="Proteomes" id="UP000182840">
    <property type="component" value="Chromosome"/>
</dbReference>
<evidence type="ECO:0000259" key="6">
    <source>
        <dbReference type="Pfam" id="PF23914"/>
    </source>
</evidence>
<feature type="region of interest" description="Disordered" evidence="5">
    <location>
        <begin position="273"/>
        <end position="300"/>
    </location>
</feature>
<gene>
    <name evidence="7" type="ORF">BSQ44_09215</name>
</gene>
<evidence type="ECO:0000256" key="5">
    <source>
        <dbReference type="SAM" id="MobiDB-lite"/>
    </source>
</evidence>
<accession>A0A1L3SQ93</accession>
<reference evidence="8" key="1">
    <citation type="submission" date="2016-11" db="EMBL/GenBank/DDBJ databases">
        <title>Mesorhizobium oceanicum sp. nov., isolated from deep seawater in South China Sea.</title>
        <authorList>
            <person name="Fu G.-Y."/>
        </authorList>
    </citation>
    <scope>NUCLEOTIDE SEQUENCE [LARGE SCALE GENOMIC DNA]</scope>
    <source>
        <strain evidence="8">B7</strain>
    </source>
</reference>
<dbReference type="AlphaFoldDB" id="A0A1L3SQ93"/>
<keyword evidence="3" id="KW-0201">Cytochrome c-type biogenesis</keyword>
<evidence type="ECO:0000313" key="7">
    <source>
        <dbReference type="EMBL" id="APH71531.1"/>
    </source>
</evidence>
<dbReference type="GO" id="GO:0017004">
    <property type="term" value="P:cytochrome complex assembly"/>
    <property type="evidence" value="ECO:0007669"/>
    <property type="project" value="UniProtKB-KW"/>
</dbReference>
<dbReference type="InterPro" id="IPR051263">
    <property type="entry name" value="C-type_cytochrome_biogenesis"/>
</dbReference>